<proteinExistence type="inferred from homology"/>
<dbReference type="InterPro" id="IPR036291">
    <property type="entry name" value="NAD(P)-bd_dom_sf"/>
</dbReference>
<dbReference type="Proteomes" id="UP000019918">
    <property type="component" value="Unassembled WGS sequence"/>
</dbReference>
<evidence type="ECO:0000313" key="7">
    <source>
        <dbReference type="Proteomes" id="UP000019918"/>
    </source>
</evidence>
<dbReference type="SUPFAM" id="SSF52283">
    <property type="entry name" value="Formate/glycerate dehydrogenase catalytic domain-like"/>
    <property type="match status" value="1"/>
</dbReference>
<dbReference type="RefSeq" id="WP_052018639.1">
    <property type="nucleotide sequence ID" value="NZ_JFHN01000015.1"/>
</dbReference>
<dbReference type="GO" id="GO:0030267">
    <property type="term" value="F:glyoxylate reductase (NADPH) activity"/>
    <property type="evidence" value="ECO:0007669"/>
    <property type="project" value="TreeGrafter"/>
</dbReference>
<comment type="similarity">
    <text evidence="3">Belongs to the D-isomer specific 2-hydroxyacid dehydrogenase family.</text>
</comment>
<dbReference type="GO" id="GO:0005829">
    <property type="term" value="C:cytosol"/>
    <property type="evidence" value="ECO:0007669"/>
    <property type="project" value="TreeGrafter"/>
</dbReference>
<dbReference type="GO" id="GO:0016618">
    <property type="term" value="F:hydroxypyruvate reductase [NAD(P)H] activity"/>
    <property type="evidence" value="ECO:0007669"/>
    <property type="project" value="TreeGrafter"/>
</dbReference>
<evidence type="ECO:0000259" key="5">
    <source>
        <dbReference type="Pfam" id="PF02826"/>
    </source>
</evidence>
<gene>
    <name evidence="6" type="ORF">BG55_01050</name>
</gene>
<dbReference type="OrthoDB" id="9805416at2"/>
<organism evidence="6 7">
    <name type="scientific">Erwinia mallotivora</name>
    <dbReference type="NCBI Taxonomy" id="69222"/>
    <lineage>
        <taxon>Bacteria</taxon>
        <taxon>Pseudomonadati</taxon>
        <taxon>Pseudomonadota</taxon>
        <taxon>Gammaproteobacteria</taxon>
        <taxon>Enterobacterales</taxon>
        <taxon>Erwiniaceae</taxon>
        <taxon>Erwinia</taxon>
    </lineage>
</organism>
<dbReference type="GO" id="GO:0051287">
    <property type="term" value="F:NAD binding"/>
    <property type="evidence" value="ECO:0007669"/>
    <property type="project" value="InterPro"/>
</dbReference>
<accession>A0A014NCX2</accession>
<dbReference type="InterPro" id="IPR006139">
    <property type="entry name" value="D-isomer_2_OHA_DH_cat_dom"/>
</dbReference>
<dbReference type="Gene3D" id="3.40.50.720">
    <property type="entry name" value="NAD(P)-binding Rossmann-like Domain"/>
    <property type="match status" value="2"/>
</dbReference>
<evidence type="ECO:0000256" key="2">
    <source>
        <dbReference type="ARBA" id="ARBA00023027"/>
    </source>
</evidence>
<keyword evidence="7" id="KW-1185">Reference proteome</keyword>
<dbReference type="AlphaFoldDB" id="A0A014NCX2"/>
<dbReference type="Pfam" id="PF02826">
    <property type="entry name" value="2-Hacid_dh_C"/>
    <property type="match status" value="1"/>
</dbReference>
<dbReference type="PANTHER" id="PTHR10996:SF178">
    <property type="entry name" value="2-HYDROXYACID DEHYDROGENASE YGL185C-RELATED"/>
    <property type="match status" value="1"/>
</dbReference>
<dbReference type="InterPro" id="IPR029752">
    <property type="entry name" value="D-isomer_DH_CS1"/>
</dbReference>
<dbReference type="PATRIC" id="fig|69222.5.peg.229"/>
<comment type="caution">
    <text evidence="6">The sequence shown here is derived from an EMBL/GenBank/DDBJ whole genome shotgun (WGS) entry which is preliminary data.</text>
</comment>
<feature type="domain" description="D-isomer specific 2-hydroxyacid dehydrogenase NAD-binding" evidence="5">
    <location>
        <begin position="105"/>
        <end position="277"/>
    </location>
</feature>
<evidence type="ECO:0000256" key="3">
    <source>
        <dbReference type="RuleBase" id="RU003719"/>
    </source>
</evidence>
<reference evidence="6 7" key="1">
    <citation type="submission" date="2014-02" db="EMBL/GenBank/DDBJ databases">
        <title>Draft genome of Erwinia mallotivora strain BT-MARDI, a papaya dieback pathogen.</title>
        <authorList>
            <person name="Redzuan R."/>
            <person name="Abu Bakar N."/>
            <person name="Badrun R."/>
            <person name="Mohd Raih M.F."/>
            <person name="Rozano L."/>
            <person name="Mat Amin N."/>
        </authorList>
    </citation>
    <scope>NUCLEOTIDE SEQUENCE [LARGE SCALE GENOMIC DNA]</scope>
    <source>
        <strain evidence="6 7">BT-MARDI</strain>
    </source>
</reference>
<name>A0A014NCX2_9GAMM</name>
<dbReference type="PROSITE" id="PS00065">
    <property type="entry name" value="D_2_HYDROXYACID_DH_1"/>
    <property type="match status" value="1"/>
</dbReference>
<sequence length="310" mass="34187">MINVISQVFLSETHYNIFKKSGLSVDYGERFPDDELTSKKKYYVLIANGICPVTKSDMDKLPFLKIICIIGAGYDKIDLAGARQRGIAVTYGPGTNTDTVVEHAIAMMLGITRQIHILDNGMRSREWSSLRGDLPTLNKKKLGIVGLGNIGMAIASRCHLAFNMPVGFYNRRQKYDVPYQYFSSTEDLASWSEYLLICTPGGSENADIVNKTVLDNLGCDGYLINIGRGEAVNSDLLISYLRENRIRGAALDVIEDEPVIPVGFLLLKNTLLTPHVAALSPESTDAMLTLVLRNLISFFSGDSLITPVEL</sequence>
<evidence type="ECO:0000256" key="1">
    <source>
        <dbReference type="ARBA" id="ARBA00023002"/>
    </source>
</evidence>
<dbReference type="SUPFAM" id="SSF51735">
    <property type="entry name" value="NAD(P)-binding Rossmann-fold domains"/>
    <property type="match status" value="1"/>
</dbReference>
<dbReference type="InterPro" id="IPR050223">
    <property type="entry name" value="D-isomer_2-hydroxyacid_DH"/>
</dbReference>
<protein>
    <submittedName>
        <fullName evidence="6">2-hydroxyacid dehydrogenase</fullName>
    </submittedName>
</protein>
<evidence type="ECO:0000259" key="4">
    <source>
        <dbReference type="Pfam" id="PF00389"/>
    </source>
</evidence>
<dbReference type="Pfam" id="PF00389">
    <property type="entry name" value="2-Hacid_dh"/>
    <property type="match status" value="1"/>
</dbReference>
<keyword evidence="1 3" id="KW-0560">Oxidoreductase</keyword>
<feature type="domain" description="D-isomer specific 2-hydroxyacid dehydrogenase catalytic" evidence="4">
    <location>
        <begin position="11"/>
        <end position="308"/>
    </location>
</feature>
<dbReference type="PANTHER" id="PTHR10996">
    <property type="entry name" value="2-HYDROXYACID DEHYDROGENASE-RELATED"/>
    <property type="match status" value="1"/>
</dbReference>
<dbReference type="InterPro" id="IPR006140">
    <property type="entry name" value="D-isomer_DH_NAD-bd"/>
</dbReference>
<dbReference type="EMBL" id="JFHN01000015">
    <property type="protein sequence ID" value="EXU77228.1"/>
    <property type="molecule type" value="Genomic_DNA"/>
</dbReference>
<evidence type="ECO:0000313" key="6">
    <source>
        <dbReference type="EMBL" id="EXU77228.1"/>
    </source>
</evidence>
<dbReference type="STRING" id="69222.BG55_01050"/>
<keyword evidence="2" id="KW-0520">NAD</keyword>